<dbReference type="EMBL" id="JAFNJU010000001">
    <property type="protein sequence ID" value="MBO1263978.1"/>
    <property type="molecule type" value="Genomic_DNA"/>
</dbReference>
<dbReference type="RefSeq" id="WP_207598470.1">
    <property type="nucleotide sequence ID" value="NZ_JAFNJU010000001.1"/>
</dbReference>
<accession>A0A939HAZ1</accession>
<sequence length="262" mass="30128">MRRKWTFVTGALLLLCAFIFIKAPGFAKARALLVVSLYDRYQEEQSVAEKLSISIQMPLENMEVFPILVTYNDENLSRFLGKQLHFTVDYTFGDFLEEEGHSRIYDSYDPLYNAYLGYYSITGFGKRISEEELMLLSEYDMQYLALPAVGLSPYESTFRIESHEKMPENLMLSSYPFTVYESTLTTNGPEHRGESFAPGDLLFGKSPPASVSYPLHEMKGRVYLHYYEDQDLNLIFYALGKSSALLEDFEESILKKTVISFP</sequence>
<reference evidence="1" key="1">
    <citation type="submission" date="2021-03" db="EMBL/GenBank/DDBJ databases">
        <title>Proteiniclasticum marinus sp. nov., isolated from tidal flat sediment.</title>
        <authorList>
            <person name="Namirimu T."/>
            <person name="Yang J.-A."/>
            <person name="Yang S.-H."/>
            <person name="Kim Y.-J."/>
            <person name="Kwon K.K."/>
        </authorList>
    </citation>
    <scope>NUCLEOTIDE SEQUENCE</scope>
    <source>
        <strain evidence="1">SCR006</strain>
    </source>
</reference>
<name>A0A939HAZ1_9CLOT</name>
<comment type="caution">
    <text evidence="1">The sequence shown here is derived from an EMBL/GenBank/DDBJ whole genome shotgun (WGS) entry which is preliminary data.</text>
</comment>
<dbReference type="Proteomes" id="UP000664218">
    <property type="component" value="Unassembled WGS sequence"/>
</dbReference>
<evidence type="ECO:0000313" key="2">
    <source>
        <dbReference type="Proteomes" id="UP000664218"/>
    </source>
</evidence>
<organism evidence="1 2">
    <name type="scientific">Proteiniclasticum aestuarii</name>
    <dbReference type="NCBI Taxonomy" id="2817862"/>
    <lineage>
        <taxon>Bacteria</taxon>
        <taxon>Bacillati</taxon>
        <taxon>Bacillota</taxon>
        <taxon>Clostridia</taxon>
        <taxon>Eubacteriales</taxon>
        <taxon>Clostridiaceae</taxon>
        <taxon>Proteiniclasticum</taxon>
    </lineage>
</organism>
<keyword evidence="2" id="KW-1185">Reference proteome</keyword>
<proteinExistence type="predicted"/>
<evidence type="ECO:0000313" key="1">
    <source>
        <dbReference type="EMBL" id="MBO1263978.1"/>
    </source>
</evidence>
<dbReference type="AlphaFoldDB" id="A0A939HAZ1"/>
<protein>
    <submittedName>
        <fullName evidence="1">Uncharacterized protein</fullName>
    </submittedName>
</protein>
<gene>
    <name evidence="1" type="ORF">J3A84_02835</name>
</gene>